<sequence length="101" mass="10163">MTSGLRAIAGFLIWASALSLLYGTLSLACAWGLGPAVTLAVLLILWLAHLALGGAILIGDVRFARGQDAGFGQRLSLGANAAALGATLFTGLPIVIASPTC</sequence>
<keyword evidence="3" id="KW-1185">Reference proteome</keyword>
<reference evidence="2" key="2">
    <citation type="submission" date="2020-09" db="EMBL/GenBank/DDBJ databases">
        <authorList>
            <person name="Sun Q."/>
            <person name="Sedlacek I."/>
        </authorList>
    </citation>
    <scope>NUCLEOTIDE SEQUENCE</scope>
    <source>
        <strain evidence="2">CCM 7684</strain>
    </source>
</reference>
<gene>
    <name evidence="2" type="ORF">GCM10007276_29760</name>
</gene>
<evidence type="ECO:0000313" key="3">
    <source>
        <dbReference type="Proteomes" id="UP000602745"/>
    </source>
</evidence>
<feature type="transmembrane region" description="Helical" evidence="1">
    <location>
        <begin position="12"/>
        <end position="33"/>
    </location>
</feature>
<keyword evidence="1" id="KW-1133">Transmembrane helix</keyword>
<feature type="transmembrane region" description="Helical" evidence="1">
    <location>
        <begin position="75"/>
        <end position="96"/>
    </location>
</feature>
<keyword evidence="1" id="KW-0472">Membrane</keyword>
<proteinExistence type="predicted"/>
<evidence type="ECO:0000256" key="1">
    <source>
        <dbReference type="SAM" id="Phobius"/>
    </source>
</evidence>
<evidence type="ECO:0000313" key="2">
    <source>
        <dbReference type="EMBL" id="GGE50762.1"/>
    </source>
</evidence>
<dbReference type="PROSITE" id="PS51257">
    <property type="entry name" value="PROKAR_LIPOPROTEIN"/>
    <property type="match status" value="1"/>
</dbReference>
<organism evidence="2 3">
    <name type="scientific">Agaricicola taiwanensis</name>
    <dbReference type="NCBI Taxonomy" id="591372"/>
    <lineage>
        <taxon>Bacteria</taxon>
        <taxon>Pseudomonadati</taxon>
        <taxon>Pseudomonadota</taxon>
        <taxon>Alphaproteobacteria</taxon>
        <taxon>Rhodobacterales</taxon>
        <taxon>Paracoccaceae</taxon>
        <taxon>Agaricicola</taxon>
    </lineage>
</organism>
<protein>
    <submittedName>
        <fullName evidence="2">Uncharacterized protein</fullName>
    </submittedName>
</protein>
<dbReference type="AlphaFoldDB" id="A0A8J2YLG3"/>
<accession>A0A8J2YLG3</accession>
<reference evidence="2" key="1">
    <citation type="journal article" date="2014" name="Int. J. Syst. Evol. Microbiol.">
        <title>Complete genome sequence of Corynebacterium casei LMG S-19264T (=DSM 44701T), isolated from a smear-ripened cheese.</title>
        <authorList>
            <consortium name="US DOE Joint Genome Institute (JGI-PGF)"/>
            <person name="Walter F."/>
            <person name="Albersmeier A."/>
            <person name="Kalinowski J."/>
            <person name="Ruckert C."/>
        </authorList>
    </citation>
    <scope>NUCLEOTIDE SEQUENCE</scope>
    <source>
        <strain evidence="2">CCM 7684</strain>
    </source>
</reference>
<comment type="caution">
    <text evidence="2">The sequence shown here is derived from an EMBL/GenBank/DDBJ whole genome shotgun (WGS) entry which is preliminary data.</text>
</comment>
<dbReference type="EMBL" id="BMCP01000004">
    <property type="protein sequence ID" value="GGE50762.1"/>
    <property type="molecule type" value="Genomic_DNA"/>
</dbReference>
<keyword evidence="1" id="KW-0812">Transmembrane</keyword>
<feature type="transmembrane region" description="Helical" evidence="1">
    <location>
        <begin position="39"/>
        <end position="63"/>
    </location>
</feature>
<dbReference type="Proteomes" id="UP000602745">
    <property type="component" value="Unassembled WGS sequence"/>
</dbReference>
<dbReference type="RefSeq" id="WP_188410598.1">
    <property type="nucleotide sequence ID" value="NZ_BMCP01000004.1"/>
</dbReference>
<name>A0A8J2YLG3_9RHOB</name>